<dbReference type="Gene3D" id="3.40.367.20">
    <property type="match status" value="1"/>
</dbReference>
<dbReference type="PANTHER" id="PTHR19443:SF16">
    <property type="entry name" value="HEXOKINASE TYPE 1-RELATED"/>
    <property type="match status" value="1"/>
</dbReference>
<dbReference type="InterPro" id="IPR022672">
    <property type="entry name" value="Hexokinase_N"/>
</dbReference>
<keyword evidence="5 11" id="KW-0547">Nucleotide-binding</keyword>
<dbReference type="GO" id="GO:0005536">
    <property type="term" value="F:D-glucose binding"/>
    <property type="evidence" value="ECO:0007669"/>
    <property type="project" value="InterPro"/>
</dbReference>
<dbReference type="Pfam" id="PF03727">
    <property type="entry name" value="Hexokinase_2"/>
    <property type="match status" value="1"/>
</dbReference>
<dbReference type="GO" id="GO:0008865">
    <property type="term" value="F:fructokinase activity"/>
    <property type="evidence" value="ECO:0007669"/>
    <property type="project" value="TreeGrafter"/>
</dbReference>
<dbReference type="GO" id="GO:0004340">
    <property type="term" value="F:glucokinase activity"/>
    <property type="evidence" value="ECO:0007669"/>
    <property type="project" value="TreeGrafter"/>
</dbReference>
<dbReference type="GO" id="GO:0005829">
    <property type="term" value="C:cytosol"/>
    <property type="evidence" value="ECO:0007669"/>
    <property type="project" value="TreeGrafter"/>
</dbReference>
<evidence type="ECO:0000313" key="14">
    <source>
        <dbReference type="EMBL" id="OII77661.1"/>
    </source>
</evidence>
<evidence type="ECO:0000256" key="9">
    <source>
        <dbReference type="ARBA" id="ARBA00044613"/>
    </source>
</evidence>
<protein>
    <recommendedName>
        <fullName evidence="11">Phosphotransferase</fullName>
        <ecNumber evidence="11">2.7.1.-</ecNumber>
    </recommendedName>
</protein>
<organism evidence="14 15">
    <name type="scientific">Cryptosporidium andersoni</name>
    <dbReference type="NCBI Taxonomy" id="117008"/>
    <lineage>
        <taxon>Eukaryota</taxon>
        <taxon>Sar</taxon>
        <taxon>Alveolata</taxon>
        <taxon>Apicomplexa</taxon>
        <taxon>Conoidasida</taxon>
        <taxon>Coccidia</taxon>
        <taxon>Eucoccidiorida</taxon>
        <taxon>Eimeriorina</taxon>
        <taxon>Cryptosporidiidae</taxon>
        <taxon>Cryptosporidium</taxon>
    </lineage>
</organism>
<evidence type="ECO:0000259" key="13">
    <source>
        <dbReference type="Pfam" id="PF03727"/>
    </source>
</evidence>
<dbReference type="InterPro" id="IPR022673">
    <property type="entry name" value="Hexokinase_C"/>
</dbReference>
<name>A0A1J4MXK3_9CRYT</name>
<evidence type="ECO:0000256" key="4">
    <source>
        <dbReference type="ARBA" id="ARBA00022679"/>
    </source>
</evidence>
<evidence type="ECO:0000256" key="7">
    <source>
        <dbReference type="ARBA" id="ARBA00022840"/>
    </source>
</evidence>
<comment type="similarity">
    <text evidence="3 11">Belongs to the hexokinase family.</text>
</comment>
<evidence type="ECO:0000256" key="11">
    <source>
        <dbReference type="RuleBase" id="RU362007"/>
    </source>
</evidence>
<dbReference type="VEuPathDB" id="CryptoDB:cand_014770"/>
<dbReference type="GO" id="GO:0005524">
    <property type="term" value="F:ATP binding"/>
    <property type="evidence" value="ECO:0007669"/>
    <property type="project" value="UniProtKB-UniRule"/>
</dbReference>
<keyword evidence="6 11" id="KW-0418">Kinase</keyword>
<dbReference type="EMBL" id="LRBS01000031">
    <property type="protein sequence ID" value="OII77661.1"/>
    <property type="molecule type" value="Genomic_DNA"/>
</dbReference>
<comment type="catalytic activity">
    <reaction evidence="9">
        <text>a D-hexose + ATP = a D-hexose 6-phosphate + ADP + H(+)</text>
        <dbReference type="Rhea" id="RHEA:22740"/>
        <dbReference type="ChEBI" id="CHEBI:4194"/>
        <dbReference type="ChEBI" id="CHEBI:15378"/>
        <dbReference type="ChEBI" id="CHEBI:30616"/>
        <dbReference type="ChEBI" id="CHEBI:229467"/>
        <dbReference type="ChEBI" id="CHEBI:456216"/>
        <dbReference type="EC" id="2.7.1.1"/>
    </reaction>
    <physiologicalReaction direction="left-to-right" evidence="9">
        <dbReference type="Rhea" id="RHEA:22741"/>
    </physiologicalReaction>
</comment>
<evidence type="ECO:0000259" key="12">
    <source>
        <dbReference type="Pfam" id="PF00349"/>
    </source>
</evidence>
<dbReference type="OrthoDB" id="419537at2759"/>
<dbReference type="GeneID" id="92365662"/>
<comment type="pathway">
    <text evidence="1">Carbohydrate degradation; glycolysis; D-glyceraldehyde 3-phosphate and glycerone phosphate from D-glucose: step 1/4.</text>
</comment>
<proteinExistence type="inferred from homology"/>
<feature type="domain" description="Hexokinase N-terminal" evidence="12">
    <location>
        <begin position="19"/>
        <end position="300"/>
    </location>
</feature>
<dbReference type="InterPro" id="IPR043129">
    <property type="entry name" value="ATPase_NBD"/>
</dbReference>
<comment type="catalytic activity">
    <reaction evidence="10">
        <text>D-fructose + ATP = D-fructose 6-phosphate + ADP + H(+)</text>
        <dbReference type="Rhea" id="RHEA:16125"/>
        <dbReference type="ChEBI" id="CHEBI:15378"/>
        <dbReference type="ChEBI" id="CHEBI:30616"/>
        <dbReference type="ChEBI" id="CHEBI:37721"/>
        <dbReference type="ChEBI" id="CHEBI:61527"/>
        <dbReference type="ChEBI" id="CHEBI:456216"/>
        <dbReference type="EC" id="2.7.1.1"/>
    </reaction>
    <physiologicalReaction direction="left-to-right" evidence="10">
        <dbReference type="Rhea" id="RHEA:16126"/>
    </physiologicalReaction>
</comment>
<keyword evidence="7 11" id="KW-0067">ATP-binding</keyword>
<dbReference type="GO" id="GO:0006096">
    <property type="term" value="P:glycolytic process"/>
    <property type="evidence" value="ECO:0007669"/>
    <property type="project" value="UniProtKB-UniPathway"/>
</dbReference>
<evidence type="ECO:0000256" key="5">
    <source>
        <dbReference type="ARBA" id="ARBA00022741"/>
    </source>
</evidence>
<reference evidence="14 15" key="1">
    <citation type="submission" date="2016-10" db="EMBL/GenBank/DDBJ databases">
        <title>Reductive evolution of mitochondrial metabolism and differential evolution of invasion-related proteins in Cryptosporidium.</title>
        <authorList>
            <person name="Liu S."/>
            <person name="Roellig D.M."/>
            <person name="Guo Y."/>
            <person name="Li N."/>
            <person name="Frace M.A."/>
            <person name="Tang K."/>
            <person name="Zhang L."/>
            <person name="Feng Y."/>
            <person name="Xiao L."/>
        </authorList>
    </citation>
    <scope>NUCLEOTIDE SEQUENCE [LARGE SCALE GENOMIC DNA]</scope>
    <source>
        <strain evidence="14">30847</strain>
    </source>
</reference>
<comment type="pathway">
    <text evidence="2">Carbohydrate metabolism; hexose metabolism.</text>
</comment>
<dbReference type="UniPathway" id="UPA00109">
    <property type="reaction ID" value="UER00180"/>
</dbReference>
<dbReference type="PANTHER" id="PTHR19443">
    <property type="entry name" value="HEXOKINASE"/>
    <property type="match status" value="1"/>
</dbReference>
<dbReference type="GO" id="GO:0001678">
    <property type="term" value="P:intracellular glucose homeostasis"/>
    <property type="evidence" value="ECO:0007669"/>
    <property type="project" value="InterPro"/>
</dbReference>
<dbReference type="Proteomes" id="UP000186804">
    <property type="component" value="Unassembled WGS sequence"/>
</dbReference>
<dbReference type="PRINTS" id="PR00475">
    <property type="entry name" value="HEXOKINASE"/>
</dbReference>
<feature type="domain" description="Hexokinase C-terminal" evidence="13">
    <location>
        <begin position="329"/>
        <end position="553"/>
    </location>
</feature>
<dbReference type="GO" id="GO:0005739">
    <property type="term" value="C:mitochondrion"/>
    <property type="evidence" value="ECO:0007669"/>
    <property type="project" value="TreeGrafter"/>
</dbReference>
<keyword evidence="15" id="KW-1185">Reference proteome</keyword>
<evidence type="ECO:0000256" key="2">
    <source>
        <dbReference type="ARBA" id="ARBA00005028"/>
    </source>
</evidence>
<comment type="caution">
    <text evidence="14">The sequence shown here is derived from an EMBL/GenBank/DDBJ whole genome shotgun (WGS) entry which is preliminary data.</text>
</comment>
<dbReference type="SUPFAM" id="SSF53067">
    <property type="entry name" value="Actin-like ATPase domain"/>
    <property type="match status" value="2"/>
</dbReference>
<accession>A0A1J4MXK3</accession>
<dbReference type="Gene3D" id="3.30.420.40">
    <property type="match status" value="1"/>
</dbReference>
<evidence type="ECO:0000256" key="8">
    <source>
        <dbReference type="ARBA" id="ARBA00023152"/>
    </source>
</evidence>
<dbReference type="PROSITE" id="PS51748">
    <property type="entry name" value="HEXOKINASE_2"/>
    <property type="match status" value="1"/>
</dbReference>
<evidence type="ECO:0000256" key="3">
    <source>
        <dbReference type="ARBA" id="ARBA00009225"/>
    </source>
</evidence>
<dbReference type="InterPro" id="IPR001312">
    <property type="entry name" value="Hexokinase"/>
</dbReference>
<dbReference type="GO" id="GO:0006006">
    <property type="term" value="P:glucose metabolic process"/>
    <property type="evidence" value="ECO:0007669"/>
    <property type="project" value="TreeGrafter"/>
</dbReference>
<sequence length="556" mass="62153">MEAKKYRSGDEWIELYRPYFCLSKAKLQDLVEDFLNSLICGLESHNGITSANICIQKPLKVLDSCIFNLPSGKEQGIHYAIDMGGTNLRCVRVELRGNGESFVTYKKMALNDLRISKHKAIENNINIETGDNLFFNSDIQSFSILDKSASATDMFDAISNFFYDFLVSCGDINERTLESRDNDEVYTTFSGKRIMKPLSTNLNKNNENQLQKYHEKDLEYQSNYFSVAFTFSFPTTQLSIANAHLISWTKGIETGRATLEPVEGYDVGNLLNSAFNRNKIPAHCKCIINDTVGTLLSAMYDLNSNIVGNNMSSYSNNSTPRQLTSNPVIGIVIGTGINACYIEPMSLFYGYKGVIINTECGDFTCSNLPITDCDLVLDWFSDNRGDQQFEKMISGTYLGELCRLLFIRVLQDKTPSIFFQSNIITTEDIANIVSFDGDNTSINIDKIQRFIKSKYDVILDTSSCNTIKTMAIFVLQRAAGLVATVIAALIKKIENFKNGITVAVDGSVWTRVPKFQNYTKENLNLILGEQVSQFIQFYEADDGSGKGAAILAATMD</sequence>
<evidence type="ECO:0000313" key="15">
    <source>
        <dbReference type="Proteomes" id="UP000186804"/>
    </source>
</evidence>
<dbReference type="EC" id="2.7.1.-" evidence="11"/>
<evidence type="ECO:0000256" key="1">
    <source>
        <dbReference type="ARBA" id="ARBA00004888"/>
    </source>
</evidence>
<keyword evidence="4 11" id="KW-0808">Transferase</keyword>
<evidence type="ECO:0000256" key="10">
    <source>
        <dbReference type="ARBA" id="ARBA00047905"/>
    </source>
</evidence>
<keyword evidence="8 11" id="KW-0324">Glycolysis</keyword>
<dbReference type="RefSeq" id="XP_067069507.1">
    <property type="nucleotide sequence ID" value="XM_067211712.1"/>
</dbReference>
<evidence type="ECO:0000256" key="6">
    <source>
        <dbReference type="ARBA" id="ARBA00022777"/>
    </source>
</evidence>
<dbReference type="Pfam" id="PF00349">
    <property type="entry name" value="Hexokinase_1"/>
    <property type="match status" value="1"/>
</dbReference>
<gene>
    <name evidence="14" type="ORF">cand_014770</name>
</gene>
<dbReference type="AlphaFoldDB" id="A0A1J4MXK3"/>